<proteinExistence type="predicted"/>
<name>A0A7D3R166_9VIRU</name>
<sequence>MASIMSFLAGFGIGAVIIGYSKMHYSTNDFVKVIGDSIVNINGKSFNGKDIIVRNGKVIVNGKEEQYYDNNQLPNTYTVEDILITNGRVIVSGKDEQYYDNNQLPHTYTVEINGNPQKVETMGNVKVTGDCGNINTMGDVTVGGNSGSINTMGTVTVGGISGKISTMGTVNVSKN</sequence>
<organism evidence="1 2">
    <name type="scientific">Fadolivirus FV1/VV64</name>
    <dbReference type="NCBI Taxonomy" id="3070911"/>
    <lineage>
        <taxon>Viruses</taxon>
        <taxon>Varidnaviria</taxon>
        <taxon>Bamfordvirae</taxon>
        <taxon>Nucleocytoviricota</taxon>
        <taxon>Megaviricetes</taxon>
        <taxon>Imitervirales</taxon>
        <taxon>Mimiviridae</taxon>
        <taxon>Klosneuvirinae</taxon>
        <taxon>Fadolivirus</taxon>
        <taxon>Fadolivirus algeromassiliense</taxon>
    </lineage>
</organism>
<keyword evidence="2" id="KW-1185">Reference proteome</keyword>
<evidence type="ECO:0000313" key="1">
    <source>
        <dbReference type="EMBL" id="QKF94221.1"/>
    </source>
</evidence>
<dbReference type="EMBL" id="MT418680">
    <property type="protein sequence ID" value="QKF94221.1"/>
    <property type="molecule type" value="Genomic_DNA"/>
</dbReference>
<accession>A0A7D3R166</accession>
<evidence type="ECO:0000313" key="2">
    <source>
        <dbReference type="Proteomes" id="UP001162001"/>
    </source>
</evidence>
<reference evidence="1 2" key="1">
    <citation type="submission" date="2020-04" db="EMBL/GenBank/DDBJ databases">
        <title>Advantages and limits of metagenomic assembly and binning of a giant virus.</title>
        <authorList>
            <person name="Schulz F."/>
            <person name="Andreani J."/>
            <person name="Francis R."/>
            <person name="Boudjemaa H."/>
            <person name="Bou Khalil J.Y."/>
            <person name="Lee J."/>
            <person name="La Scola B."/>
            <person name="Woyke T."/>
        </authorList>
    </citation>
    <scope>NUCLEOTIDE SEQUENCE [LARGE SCALE GENOMIC DNA]</scope>
    <source>
        <strain evidence="1 2">FV1/VV64</strain>
    </source>
</reference>
<protein>
    <submittedName>
        <fullName evidence="1">Uncharacterized protein</fullName>
    </submittedName>
</protein>
<dbReference type="Proteomes" id="UP001162001">
    <property type="component" value="Segment"/>
</dbReference>
<gene>
    <name evidence="1" type="ORF">Fadolivirus_1_763</name>
</gene>